<reference evidence="2" key="1">
    <citation type="journal article" date="2022" name="Mol. Ecol. Resour.">
        <title>The genomes of chicory, endive, great burdock and yacon provide insights into Asteraceae palaeo-polyploidization history and plant inulin production.</title>
        <authorList>
            <person name="Fan W."/>
            <person name="Wang S."/>
            <person name="Wang H."/>
            <person name="Wang A."/>
            <person name="Jiang F."/>
            <person name="Liu H."/>
            <person name="Zhao H."/>
            <person name="Xu D."/>
            <person name="Zhang Y."/>
        </authorList>
    </citation>
    <scope>NUCLEOTIDE SEQUENCE [LARGE SCALE GENOMIC DNA]</scope>
    <source>
        <strain evidence="2">cv. Punajuju</strain>
    </source>
</reference>
<sequence>MKPGALPLPPSIDWTEHMCALPLPPFFICVCLFPISSVRSKANNAFPFFSIKEKPVFSHTPPIATDTATARRPKVRSSFFVILAIETSTL</sequence>
<organism evidence="1 2">
    <name type="scientific">Cichorium intybus</name>
    <name type="common">Chicory</name>
    <dbReference type="NCBI Taxonomy" id="13427"/>
    <lineage>
        <taxon>Eukaryota</taxon>
        <taxon>Viridiplantae</taxon>
        <taxon>Streptophyta</taxon>
        <taxon>Embryophyta</taxon>
        <taxon>Tracheophyta</taxon>
        <taxon>Spermatophyta</taxon>
        <taxon>Magnoliopsida</taxon>
        <taxon>eudicotyledons</taxon>
        <taxon>Gunneridae</taxon>
        <taxon>Pentapetalae</taxon>
        <taxon>asterids</taxon>
        <taxon>campanulids</taxon>
        <taxon>Asterales</taxon>
        <taxon>Asteraceae</taxon>
        <taxon>Cichorioideae</taxon>
        <taxon>Cichorieae</taxon>
        <taxon>Cichoriinae</taxon>
        <taxon>Cichorium</taxon>
    </lineage>
</organism>
<name>A0ACB8YV52_CICIN</name>
<reference evidence="1 2" key="2">
    <citation type="journal article" date="2022" name="Mol. Ecol. Resour.">
        <title>The genomes of chicory, endive, great burdock and yacon provide insights into Asteraceae paleo-polyploidization history and plant inulin production.</title>
        <authorList>
            <person name="Fan W."/>
            <person name="Wang S."/>
            <person name="Wang H."/>
            <person name="Wang A."/>
            <person name="Jiang F."/>
            <person name="Liu H."/>
            <person name="Zhao H."/>
            <person name="Xu D."/>
            <person name="Zhang Y."/>
        </authorList>
    </citation>
    <scope>NUCLEOTIDE SEQUENCE [LARGE SCALE GENOMIC DNA]</scope>
    <source>
        <strain evidence="2">cv. Punajuju</strain>
        <tissue evidence="1">Leaves</tissue>
    </source>
</reference>
<dbReference type="Proteomes" id="UP001055811">
    <property type="component" value="Linkage Group LG09"/>
</dbReference>
<keyword evidence="2" id="KW-1185">Reference proteome</keyword>
<evidence type="ECO:0000313" key="1">
    <source>
        <dbReference type="EMBL" id="KAI3689168.1"/>
    </source>
</evidence>
<comment type="caution">
    <text evidence="1">The sequence shown here is derived from an EMBL/GenBank/DDBJ whole genome shotgun (WGS) entry which is preliminary data.</text>
</comment>
<accession>A0ACB8YV52</accession>
<proteinExistence type="predicted"/>
<evidence type="ECO:0000313" key="2">
    <source>
        <dbReference type="Proteomes" id="UP001055811"/>
    </source>
</evidence>
<gene>
    <name evidence="1" type="ORF">L2E82_47118</name>
</gene>
<dbReference type="EMBL" id="CM042017">
    <property type="protein sequence ID" value="KAI3689168.1"/>
    <property type="molecule type" value="Genomic_DNA"/>
</dbReference>
<protein>
    <submittedName>
        <fullName evidence="1">Uncharacterized protein</fullName>
    </submittedName>
</protein>